<accession>A0ABT5ZQU1</accession>
<organism evidence="3 4">
    <name type="scientific">Streptomyces silvisoli</name>
    <dbReference type="NCBI Taxonomy" id="3034235"/>
    <lineage>
        <taxon>Bacteria</taxon>
        <taxon>Bacillati</taxon>
        <taxon>Actinomycetota</taxon>
        <taxon>Actinomycetes</taxon>
        <taxon>Kitasatosporales</taxon>
        <taxon>Streptomycetaceae</taxon>
        <taxon>Streptomyces</taxon>
    </lineage>
</organism>
<comment type="similarity">
    <text evidence="1 2">Belongs to the arylamine N-acetyltransferase family.</text>
</comment>
<dbReference type="PRINTS" id="PR01543">
    <property type="entry name" value="ANATRNSFRASE"/>
</dbReference>
<comment type="caution">
    <text evidence="3">The sequence shown here is derived from an EMBL/GenBank/DDBJ whole genome shotgun (WGS) entry which is preliminary data.</text>
</comment>
<dbReference type="PANTHER" id="PTHR11786">
    <property type="entry name" value="N-HYDROXYARYLAMINE O-ACETYLTRANSFERASE"/>
    <property type="match status" value="1"/>
</dbReference>
<dbReference type="Proteomes" id="UP001216579">
    <property type="component" value="Unassembled WGS sequence"/>
</dbReference>
<protein>
    <submittedName>
        <fullName evidence="3">Arylamine N-acetyltransferase</fullName>
    </submittedName>
</protein>
<evidence type="ECO:0000256" key="2">
    <source>
        <dbReference type="RuleBase" id="RU003452"/>
    </source>
</evidence>
<dbReference type="Gene3D" id="3.30.2140.10">
    <property type="entry name" value="Arylamine N-acetyltransferase"/>
    <property type="match status" value="1"/>
</dbReference>
<dbReference type="SUPFAM" id="SSF54001">
    <property type="entry name" value="Cysteine proteinases"/>
    <property type="match status" value="1"/>
</dbReference>
<name>A0ABT5ZQU1_9ACTN</name>
<dbReference type="InterPro" id="IPR001447">
    <property type="entry name" value="Arylamine_N-AcTrfase"/>
</dbReference>
<evidence type="ECO:0000256" key="1">
    <source>
        <dbReference type="ARBA" id="ARBA00006547"/>
    </source>
</evidence>
<gene>
    <name evidence="3" type="ORF">P3G67_23770</name>
</gene>
<evidence type="ECO:0000313" key="3">
    <source>
        <dbReference type="EMBL" id="MDF3292197.1"/>
    </source>
</evidence>
<dbReference type="Gene3D" id="2.40.128.150">
    <property type="entry name" value="Cysteine proteinases"/>
    <property type="match status" value="1"/>
</dbReference>
<keyword evidence="4" id="KW-1185">Reference proteome</keyword>
<evidence type="ECO:0000313" key="4">
    <source>
        <dbReference type="Proteomes" id="UP001216579"/>
    </source>
</evidence>
<dbReference type="PANTHER" id="PTHR11786:SF0">
    <property type="entry name" value="ARYLAMINE N-ACETYLTRANSFERASE 4-RELATED"/>
    <property type="match status" value="1"/>
</dbReference>
<dbReference type="Pfam" id="PF00797">
    <property type="entry name" value="Acetyltransf_2"/>
    <property type="match status" value="1"/>
</dbReference>
<dbReference type="EMBL" id="JARJBC010000016">
    <property type="protein sequence ID" value="MDF3292197.1"/>
    <property type="molecule type" value="Genomic_DNA"/>
</dbReference>
<reference evidence="3 4" key="1">
    <citation type="submission" date="2023-03" db="EMBL/GenBank/DDBJ databases">
        <title>Draft genome sequence of Streptomyces sp. RB6PN23 isolated from peat swamp forest in Thailand.</title>
        <authorList>
            <person name="Klaysubun C."/>
            <person name="Duangmal K."/>
        </authorList>
    </citation>
    <scope>NUCLEOTIDE SEQUENCE [LARGE SCALE GENOMIC DNA]</scope>
    <source>
        <strain evidence="3 4">RB6PN23</strain>
    </source>
</reference>
<sequence>MTMDAAMVDEYLSRIGASRPRRADLDALRRLQERHVLSVPFENLDYHLGRDILLDERVVDKIVRDRRGGGCYELNPSFGFLLEALGYRVSILGAQVRRPDGLGSPLGHLVLRVDLEESWLVDVGFRKNSRLPLRLASGDVQPDPHGDYRLARTPDGAIDVSADGVPLYRVDDRPVRLQDFRPTLWWFRTCPDSPFMSDLFCSLPTTDGRVTLKGDRLTRTRAGERTVEVLPDDQAVRAAYRKYFGFELDELPTPPAVAPGSPGVQLD</sequence>
<dbReference type="InterPro" id="IPR038765">
    <property type="entry name" value="Papain-like_cys_pep_sf"/>
</dbReference>
<proteinExistence type="inferred from homology"/>
<dbReference type="RefSeq" id="WP_276095283.1">
    <property type="nucleotide sequence ID" value="NZ_JARJBC010000016.1"/>
</dbReference>